<dbReference type="PANTHER" id="PTHR34386">
    <property type="entry name" value="GLUTAREDOXIN"/>
    <property type="match status" value="1"/>
</dbReference>
<dbReference type="InterPro" id="IPR002109">
    <property type="entry name" value="Glutaredoxin"/>
</dbReference>
<dbReference type="InterPro" id="IPR036249">
    <property type="entry name" value="Thioredoxin-like_sf"/>
</dbReference>
<evidence type="ECO:0000313" key="2">
    <source>
        <dbReference type="EMBL" id="MCZ8535172.1"/>
    </source>
</evidence>
<dbReference type="EMBL" id="JAMKBI010000016">
    <property type="protein sequence ID" value="MCZ8535172.1"/>
    <property type="molecule type" value="Genomic_DNA"/>
</dbReference>
<gene>
    <name evidence="2" type="ORF">M9R61_17860</name>
</gene>
<dbReference type="Proteomes" id="UP001152172">
    <property type="component" value="Unassembled WGS sequence"/>
</dbReference>
<dbReference type="PROSITE" id="PS51354">
    <property type="entry name" value="GLUTAREDOXIN_2"/>
    <property type="match status" value="1"/>
</dbReference>
<dbReference type="GO" id="GO:0009055">
    <property type="term" value="F:electron transfer activity"/>
    <property type="evidence" value="ECO:0007669"/>
    <property type="project" value="TreeGrafter"/>
</dbReference>
<evidence type="ECO:0000259" key="1">
    <source>
        <dbReference type="Pfam" id="PF00462"/>
    </source>
</evidence>
<dbReference type="AlphaFoldDB" id="A0A9X3RCC8"/>
<dbReference type="Gene3D" id="3.40.30.10">
    <property type="entry name" value="Glutaredoxin"/>
    <property type="match status" value="1"/>
</dbReference>
<accession>A0A9X3RCC8</accession>
<dbReference type="CDD" id="cd02976">
    <property type="entry name" value="NrdH"/>
    <property type="match status" value="1"/>
</dbReference>
<protein>
    <submittedName>
        <fullName evidence="2">Glutaredoxin family protein</fullName>
    </submittedName>
</protein>
<dbReference type="InterPro" id="IPR051548">
    <property type="entry name" value="Grx-like_ET"/>
</dbReference>
<dbReference type="PANTHER" id="PTHR34386:SF1">
    <property type="entry name" value="GLUTAREDOXIN-LIKE PROTEIN NRDH"/>
    <property type="match status" value="1"/>
</dbReference>
<dbReference type="GO" id="GO:0045454">
    <property type="term" value="P:cell redox homeostasis"/>
    <property type="evidence" value="ECO:0007669"/>
    <property type="project" value="TreeGrafter"/>
</dbReference>
<dbReference type="SUPFAM" id="SSF52833">
    <property type="entry name" value="Thioredoxin-like"/>
    <property type="match status" value="1"/>
</dbReference>
<organism evidence="2 3">
    <name type="scientific">Psychrobacillus psychrodurans</name>
    <dbReference type="NCBI Taxonomy" id="126157"/>
    <lineage>
        <taxon>Bacteria</taxon>
        <taxon>Bacillati</taxon>
        <taxon>Bacillota</taxon>
        <taxon>Bacilli</taxon>
        <taxon>Bacillales</taxon>
        <taxon>Bacillaceae</taxon>
        <taxon>Psychrobacillus</taxon>
    </lineage>
</organism>
<proteinExistence type="predicted"/>
<evidence type="ECO:0000313" key="3">
    <source>
        <dbReference type="Proteomes" id="UP001152172"/>
    </source>
</evidence>
<comment type="caution">
    <text evidence="2">The sequence shown here is derived from an EMBL/GenBank/DDBJ whole genome shotgun (WGS) entry which is preliminary data.</text>
</comment>
<sequence>MNSVTVYTTTQCPYCVMLKNFLSEQNISFNEVNVETQPEVMQRLVKTTGQMGVPQTEVNGQWIIGFDPNNIMIALRNRGEK</sequence>
<dbReference type="Pfam" id="PF00462">
    <property type="entry name" value="Glutaredoxin"/>
    <property type="match status" value="1"/>
</dbReference>
<feature type="domain" description="Glutaredoxin" evidence="1">
    <location>
        <begin position="4"/>
        <end position="63"/>
    </location>
</feature>
<name>A0A9X3RCC8_9BACI</name>
<keyword evidence="3" id="KW-1185">Reference proteome</keyword>
<reference evidence="2" key="1">
    <citation type="submission" date="2022-05" db="EMBL/GenBank/DDBJ databases">
        <authorList>
            <person name="Colautti A."/>
            <person name="Iacumin L."/>
        </authorList>
    </citation>
    <scope>NUCLEOTIDE SEQUENCE</scope>
    <source>
        <strain evidence="2">DSM 30747</strain>
    </source>
</reference>
<dbReference type="RefSeq" id="WP_269923178.1">
    <property type="nucleotide sequence ID" value="NZ_JAMKBI010000016.1"/>
</dbReference>